<protein>
    <submittedName>
        <fullName evidence="2">IclR family transcriptional regulator C-terminal domain-containing protein</fullName>
    </submittedName>
</protein>
<dbReference type="RefSeq" id="WP_398276043.1">
    <property type="nucleotide sequence ID" value="NZ_JBITLV010000001.1"/>
</dbReference>
<dbReference type="InterPro" id="IPR050707">
    <property type="entry name" value="HTH_MetabolicPath_Reg"/>
</dbReference>
<name>A0ABW8AJ93_9ACTN</name>
<accession>A0ABW8AJ93</accession>
<dbReference type="InterPro" id="IPR029016">
    <property type="entry name" value="GAF-like_dom_sf"/>
</dbReference>
<dbReference type="Pfam" id="PF01614">
    <property type="entry name" value="IclR_C"/>
    <property type="match status" value="2"/>
</dbReference>
<evidence type="ECO:0000259" key="1">
    <source>
        <dbReference type="PROSITE" id="PS51078"/>
    </source>
</evidence>
<dbReference type="Gene3D" id="3.30.450.40">
    <property type="match status" value="2"/>
</dbReference>
<evidence type="ECO:0000313" key="2">
    <source>
        <dbReference type="EMBL" id="MFI7586425.1"/>
    </source>
</evidence>
<feature type="domain" description="IclR-ED" evidence="1">
    <location>
        <begin position="1"/>
        <end position="147"/>
    </location>
</feature>
<organism evidence="2 3">
    <name type="scientific">Spongisporangium articulatum</name>
    <dbReference type="NCBI Taxonomy" id="3362603"/>
    <lineage>
        <taxon>Bacteria</taxon>
        <taxon>Bacillati</taxon>
        <taxon>Actinomycetota</taxon>
        <taxon>Actinomycetes</taxon>
        <taxon>Kineosporiales</taxon>
        <taxon>Kineosporiaceae</taxon>
        <taxon>Spongisporangium</taxon>
    </lineage>
</organism>
<sequence length="161" mass="16455">MQLGAKAFSQQSVVEVARPAMARIVEATGESTYLCIRGPGSTALYVATVEGTHSVRHTSWTGRTGPLAGSAVGAVLTGQTPAAGYVTLRSAIEVDVTAIAAPVHHPGGVLAALSVVGPVYRIDEPTAARYGRLLAQEAAGVSAILGALGPDHETEKSVINR</sequence>
<keyword evidence="3" id="KW-1185">Reference proteome</keyword>
<dbReference type="EMBL" id="JBITLV010000001">
    <property type="protein sequence ID" value="MFI7586425.1"/>
    <property type="molecule type" value="Genomic_DNA"/>
</dbReference>
<dbReference type="PANTHER" id="PTHR30136:SF24">
    <property type="entry name" value="HTH-TYPE TRANSCRIPTIONAL REPRESSOR ALLR"/>
    <property type="match status" value="1"/>
</dbReference>
<comment type="caution">
    <text evidence="2">The sequence shown here is derived from an EMBL/GenBank/DDBJ whole genome shotgun (WGS) entry which is preliminary data.</text>
</comment>
<dbReference type="SUPFAM" id="SSF55781">
    <property type="entry name" value="GAF domain-like"/>
    <property type="match status" value="1"/>
</dbReference>
<reference evidence="2 3" key="1">
    <citation type="submission" date="2024-10" db="EMBL/GenBank/DDBJ databases">
        <title>The Natural Products Discovery Center: Release of the First 8490 Sequenced Strains for Exploring Actinobacteria Biosynthetic Diversity.</title>
        <authorList>
            <person name="Kalkreuter E."/>
            <person name="Kautsar S.A."/>
            <person name="Yang D."/>
            <person name="Bader C.D."/>
            <person name="Teijaro C.N."/>
            <person name="Fluegel L."/>
            <person name="Davis C.M."/>
            <person name="Simpson J.R."/>
            <person name="Lauterbach L."/>
            <person name="Steele A.D."/>
            <person name="Gui C."/>
            <person name="Meng S."/>
            <person name="Li G."/>
            <person name="Viehrig K."/>
            <person name="Ye F."/>
            <person name="Su P."/>
            <person name="Kiefer A.F."/>
            <person name="Nichols A."/>
            <person name="Cepeda A.J."/>
            <person name="Yan W."/>
            <person name="Fan B."/>
            <person name="Jiang Y."/>
            <person name="Adhikari A."/>
            <person name="Zheng C.-J."/>
            <person name="Schuster L."/>
            <person name="Cowan T.M."/>
            <person name="Smanski M.J."/>
            <person name="Chevrette M.G."/>
            <person name="De Carvalho L.P.S."/>
            <person name="Shen B."/>
        </authorList>
    </citation>
    <scope>NUCLEOTIDE SEQUENCE [LARGE SCALE GENOMIC DNA]</scope>
    <source>
        <strain evidence="2 3">NPDC049639</strain>
    </source>
</reference>
<gene>
    <name evidence="2" type="ORF">ACIB24_05060</name>
</gene>
<dbReference type="PANTHER" id="PTHR30136">
    <property type="entry name" value="HELIX-TURN-HELIX TRANSCRIPTIONAL REGULATOR, ICLR FAMILY"/>
    <property type="match status" value="1"/>
</dbReference>
<evidence type="ECO:0000313" key="3">
    <source>
        <dbReference type="Proteomes" id="UP001612915"/>
    </source>
</evidence>
<dbReference type="InterPro" id="IPR014757">
    <property type="entry name" value="Tscrpt_reg_IclR_C"/>
</dbReference>
<dbReference type="PROSITE" id="PS51078">
    <property type="entry name" value="ICLR_ED"/>
    <property type="match status" value="1"/>
</dbReference>
<dbReference type="Proteomes" id="UP001612915">
    <property type="component" value="Unassembled WGS sequence"/>
</dbReference>
<proteinExistence type="predicted"/>